<proteinExistence type="predicted"/>
<dbReference type="SUPFAM" id="SSF56784">
    <property type="entry name" value="HAD-like"/>
    <property type="match status" value="1"/>
</dbReference>
<dbReference type="EMBL" id="JAAWVT010000009">
    <property type="protein sequence ID" value="NKG22232.1"/>
    <property type="molecule type" value="Genomic_DNA"/>
</dbReference>
<dbReference type="InterPro" id="IPR036412">
    <property type="entry name" value="HAD-like_sf"/>
</dbReference>
<dbReference type="SUPFAM" id="SSF52540">
    <property type="entry name" value="P-loop containing nucleoside triphosphate hydrolases"/>
    <property type="match status" value="1"/>
</dbReference>
<gene>
    <name evidence="2" type="ORF">HED64_16155</name>
</gene>
<feature type="domain" description="Polynucleotide kinase PNKP phosphatase" evidence="1">
    <location>
        <begin position="170"/>
        <end position="299"/>
    </location>
</feature>
<organism evidence="2 3">
    <name type="scientific">Paeniglutamicibacter terrestris</name>
    <dbReference type="NCBI Taxonomy" id="2723403"/>
    <lineage>
        <taxon>Bacteria</taxon>
        <taxon>Bacillati</taxon>
        <taxon>Actinomycetota</taxon>
        <taxon>Actinomycetes</taxon>
        <taxon>Micrococcales</taxon>
        <taxon>Micrococcaceae</taxon>
        <taxon>Paeniglutamicibacter</taxon>
    </lineage>
</organism>
<dbReference type="Proteomes" id="UP000746595">
    <property type="component" value="Unassembled WGS sequence"/>
</dbReference>
<dbReference type="Pfam" id="PF13671">
    <property type="entry name" value="AAA_33"/>
    <property type="match status" value="1"/>
</dbReference>
<dbReference type="Gene3D" id="3.40.50.300">
    <property type="entry name" value="P-loop containing nucleotide triphosphate hydrolases"/>
    <property type="match status" value="1"/>
</dbReference>
<keyword evidence="3" id="KW-1185">Reference proteome</keyword>
<accession>A0ABX1GA03</accession>
<sequence>MSKLIITRGLPGSGKTTWAQAWVAEDPESRVRVNRDSMRKMLHFDQRAATHLTEQVITKACADLVRSYLRAGQDVVVDDTNLRQRNARAWATLAHVTGAELEVQDFTGCALGVCLNRNEKRPEQERVPAEVIKNMHMKFLNSGPLPHPTADVATAEEWQPWEPTPGLHDVYLVDIDGTVALCGERDIYDGSKAHLDTLNKEVARIVLGLPGQVIFMTGRSEDHRQVTEDWLLANGFGWPRVYMRPAGDKRRDDIVKHELFNQHIRSRYNVAGVFDDRNQVVEMWRAIGLTVFQVADGNF</sequence>
<dbReference type="RefSeq" id="WP_168153020.1">
    <property type="nucleotide sequence ID" value="NZ_JAAWVT010000009.1"/>
</dbReference>
<protein>
    <submittedName>
        <fullName evidence="2">AAA family ATPase</fullName>
    </submittedName>
</protein>
<dbReference type="Pfam" id="PF25109">
    <property type="entry name" value="HAD_PNKP"/>
    <property type="match status" value="1"/>
</dbReference>
<dbReference type="InterPro" id="IPR056782">
    <property type="entry name" value="HAD_PNKP"/>
</dbReference>
<evidence type="ECO:0000313" key="2">
    <source>
        <dbReference type="EMBL" id="NKG22232.1"/>
    </source>
</evidence>
<reference evidence="2 3" key="1">
    <citation type="submission" date="2020-04" db="EMBL/GenBank/DDBJ databases">
        <title>Paeniglutamicibacter sp. ANT13_2, a novel actinomycete isolated from sediment in Antarctica.</title>
        <authorList>
            <person name="Sakdapetsiri C."/>
            <person name="Pinyakong O."/>
        </authorList>
    </citation>
    <scope>NUCLEOTIDE SEQUENCE [LARGE SCALE GENOMIC DNA]</scope>
    <source>
        <strain evidence="2 3">ANT13_2</strain>
    </source>
</reference>
<comment type="caution">
    <text evidence="2">The sequence shown here is derived from an EMBL/GenBank/DDBJ whole genome shotgun (WGS) entry which is preliminary data.</text>
</comment>
<name>A0ABX1GA03_9MICC</name>
<dbReference type="InterPro" id="IPR023214">
    <property type="entry name" value="HAD_sf"/>
</dbReference>
<evidence type="ECO:0000313" key="3">
    <source>
        <dbReference type="Proteomes" id="UP000746595"/>
    </source>
</evidence>
<evidence type="ECO:0000259" key="1">
    <source>
        <dbReference type="Pfam" id="PF25109"/>
    </source>
</evidence>
<dbReference type="InterPro" id="IPR027417">
    <property type="entry name" value="P-loop_NTPase"/>
</dbReference>
<dbReference type="Gene3D" id="3.40.50.1000">
    <property type="entry name" value="HAD superfamily/HAD-like"/>
    <property type="match status" value="1"/>
</dbReference>